<evidence type="ECO:0000256" key="1">
    <source>
        <dbReference type="PROSITE-ProRule" id="PRU00176"/>
    </source>
</evidence>
<keyword evidence="1" id="KW-0694">RNA-binding</keyword>
<dbReference type="PANTHER" id="PTHR48038">
    <property type="entry name" value="RIBONUCLEOPROTEIN RB97D"/>
    <property type="match status" value="1"/>
</dbReference>
<organism evidence="6 7">
    <name type="scientific">Cylindrotheca closterium</name>
    <dbReference type="NCBI Taxonomy" id="2856"/>
    <lineage>
        <taxon>Eukaryota</taxon>
        <taxon>Sar</taxon>
        <taxon>Stramenopiles</taxon>
        <taxon>Ochrophyta</taxon>
        <taxon>Bacillariophyta</taxon>
        <taxon>Bacillariophyceae</taxon>
        <taxon>Bacillariophycidae</taxon>
        <taxon>Bacillariales</taxon>
        <taxon>Bacillariaceae</taxon>
        <taxon>Cylindrotheca</taxon>
    </lineage>
</organism>
<feature type="compositionally biased region" description="Low complexity" evidence="3">
    <location>
        <begin position="525"/>
        <end position="538"/>
    </location>
</feature>
<keyword evidence="7" id="KW-1185">Reference proteome</keyword>
<evidence type="ECO:0008006" key="8">
    <source>
        <dbReference type="Google" id="ProtNLM"/>
    </source>
</evidence>
<accession>A0AAD2GA02</accession>
<feature type="compositionally biased region" description="Low complexity" evidence="3">
    <location>
        <begin position="491"/>
        <end position="504"/>
    </location>
</feature>
<dbReference type="PANTHER" id="PTHR48038:SF1">
    <property type="entry name" value="RIBONUCLEOPROTEIN RB97D"/>
    <property type="match status" value="1"/>
</dbReference>
<dbReference type="GO" id="GO:0003723">
    <property type="term" value="F:RNA binding"/>
    <property type="evidence" value="ECO:0007669"/>
    <property type="project" value="UniProtKB-UniRule"/>
</dbReference>
<dbReference type="InterPro" id="IPR035441">
    <property type="entry name" value="TFIIS/LEDGF_dom_sf"/>
</dbReference>
<dbReference type="AlphaFoldDB" id="A0AAD2GA02"/>
<dbReference type="GO" id="GO:0005634">
    <property type="term" value="C:nucleus"/>
    <property type="evidence" value="ECO:0007669"/>
    <property type="project" value="UniProtKB-SubCell"/>
</dbReference>
<sequence length="792" mass="83316">MATNTAPVTGDRSTVLSYRRCIILAIIGSTPTSSPVLSQILEQGFLKTTRKWLDDLLNKSVGGVDLLLHMLTNITNLPVTKSVVKDSGMGKAIGSLDKHKIYAGTLNEDPIKQRTKLLKEAWNKSVKARKEAKPATVGTKREVAAPTSEPIKKKAKTESSFSSLLKKVNPKTLPKVAAAIEKAASKSESQEGQIAGSASKILSSIAGPNNKKMKRVKWSDHFGGNIIAYLDGSTVEVKIEGAEPSDMSDRRKRDRLREKELLAKAKRSKLMDDDDDDMPMTTASSLPTIKTTIDWHAPALLPALDDVVPPQVNSLEIATQSTRIASAAAATYFEGSVPSNPAPLSDVEQALDMASQTSAVLQPIPFFPPQAPVPEPAPAPVPQHTSYAPPPPASLPPPSSMGMPPQLNQSSAVATPEVVQSLGLPMFLVGQNVQALETLARNPTLLGTFVDGNGMYDQTRITSLVQTLTQNIAPTPPQGGIAGGYQQPTPSSSYGSGMQQQYGSSSGGGAYGPTSGGYGQSQPIQSQYGGSSSWQQGGAPRTGGGYQARTSTEGNLHLSGYGPSTTEAEIIALFSQYVQVDEVVMKGTFCFVNTSNPEGAKMARESLTGALLGGSPVRINMAQRKNRDSAPSGGNGSASAYGNAGMNGMSNMGMYGQAGSVPGVPSMQTPAPMAQGENVRDDRGNPATKNLFVAGYGAGTSELQIRETFGQYCTIIGIIMKGSFSFVNTSDRMAAIQTRQALSGTMLNGGVLRINFAKETGRLGTSFDLTYGGTVKPPGGGGGPPSHYGRPY</sequence>
<name>A0AAD2GA02_9STRA</name>
<dbReference type="SUPFAM" id="SSF54928">
    <property type="entry name" value="RNA-binding domain, RBD"/>
    <property type="match status" value="1"/>
</dbReference>
<feature type="compositionally biased region" description="Pro residues" evidence="3">
    <location>
        <begin position="365"/>
        <end position="381"/>
    </location>
</feature>
<dbReference type="Gene3D" id="1.20.930.10">
    <property type="entry name" value="Conserved domain common to transcription factors TFIIS, elongin A, CRSP70"/>
    <property type="match status" value="1"/>
</dbReference>
<protein>
    <recommendedName>
        <fullName evidence="8">TFIIS N-terminal domain-containing protein</fullName>
    </recommendedName>
</protein>
<evidence type="ECO:0000259" key="4">
    <source>
        <dbReference type="PROSITE" id="PS50102"/>
    </source>
</evidence>
<feature type="domain" description="TFIIS N-terminal" evidence="5">
    <location>
        <begin position="47"/>
        <end position="129"/>
    </location>
</feature>
<dbReference type="InterPro" id="IPR017923">
    <property type="entry name" value="TFIIS_N"/>
</dbReference>
<dbReference type="EMBL" id="CAKOGP040002313">
    <property type="protein sequence ID" value="CAJ1966790.1"/>
    <property type="molecule type" value="Genomic_DNA"/>
</dbReference>
<dbReference type="InterPro" id="IPR012677">
    <property type="entry name" value="Nucleotide-bd_a/b_plait_sf"/>
</dbReference>
<evidence type="ECO:0000313" key="6">
    <source>
        <dbReference type="EMBL" id="CAJ1966790.1"/>
    </source>
</evidence>
<dbReference type="SUPFAM" id="SSF47676">
    <property type="entry name" value="Conserved domain common to transcription factors TFIIS, elongin A, CRSP70"/>
    <property type="match status" value="1"/>
</dbReference>
<dbReference type="Proteomes" id="UP001295423">
    <property type="component" value="Unassembled WGS sequence"/>
</dbReference>
<feature type="region of interest" description="Disordered" evidence="3">
    <location>
        <begin position="365"/>
        <end position="414"/>
    </location>
</feature>
<feature type="domain" description="RRM" evidence="4">
    <location>
        <begin position="689"/>
        <end position="759"/>
    </location>
</feature>
<evidence type="ECO:0000259" key="5">
    <source>
        <dbReference type="PROSITE" id="PS51319"/>
    </source>
</evidence>
<feature type="domain" description="RRM" evidence="4">
    <location>
        <begin position="554"/>
        <end position="624"/>
    </location>
</feature>
<feature type="region of interest" description="Disordered" evidence="3">
    <location>
        <begin position="475"/>
        <end position="550"/>
    </location>
</feature>
<dbReference type="Gene3D" id="3.30.70.330">
    <property type="match status" value="2"/>
</dbReference>
<dbReference type="InterPro" id="IPR000504">
    <property type="entry name" value="RRM_dom"/>
</dbReference>
<evidence type="ECO:0000256" key="2">
    <source>
        <dbReference type="PROSITE-ProRule" id="PRU00649"/>
    </source>
</evidence>
<feature type="compositionally biased region" description="Gly residues" evidence="3">
    <location>
        <begin position="505"/>
        <end position="519"/>
    </location>
</feature>
<feature type="compositionally biased region" description="Pro residues" evidence="3">
    <location>
        <begin position="388"/>
        <end position="399"/>
    </location>
</feature>
<comment type="caution">
    <text evidence="6">The sequence shown here is derived from an EMBL/GenBank/DDBJ whole genome shotgun (WGS) entry which is preliminary data.</text>
</comment>
<dbReference type="PROSITE" id="PS50102">
    <property type="entry name" value="RRM"/>
    <property type="match status" value="2"/>
</dbReference>
<evidence type="ECO:0000313" key="7">
    <source>
        <dbReference type="Proteomes" id="UP001295423"/>
    </source>
</evidence>
<evidence type="ECO:0000256" key="3">
    <source>
        <dbReference type="SAM" id="MobiDB-lite"/>
    </source>
</evidence>
<keyword evidence="2" id="KW-0539">Nucleus</keyword>
<dbReference type="SMART" id="SM00360">
    <property type="entry name" value="RRM"/>
    <property type="match status" value="2"/>
</dbReference>
<comment type="subcellular location">
    <subcellularLocation>
        <location evidence="2">Nucleus</location>
    </subcellularLocation>
</comment>
<gene>
    <name evidence="6" type="ORF">CYCCA115_LOCUS22373</name>
</gene>
<dbReference type="InterPro" id="IPR035979">
    <property type="entry name" value="RBD_domain_sf"/>
</dbReference>
<dbReference type="PROSITE" id="PS51319">
    <property type="entry name" value="TFIIS_N"/>
    <property type="match status" value="1"/>
</dbReference>
<reference evidence="6" key="1">
    <citation type="submission" date="2023-08" db="EMBL/GenBank/DDBJ databases">
        <authorList>
            <person name="Audoor S."/>
            <person name="Bilcke G."/>
        </authorList>
    </citation>
    <scope>NUCLEOTIDE SEQUENCE</scope>
</reference>
<feature type="region of interest" description="Disordered" evidence="3">
    <location>
        <begin position="128"/>
        <end position="155"/>
    </location>
</feature>
<feature type="compositionally biased region" description="Basic and acidic residues" evidence="3">
    <location>
        <begin position="128"/>
        <end position="143"/>
    </location>
</feature>
<proteinExistence type="predicted"/>
<feature type="region of interest" description="Disordered" evidence="3">
    <location>
        <begin position="660"/>
        <end position="686"/>
    </location>
</feature>